<comment type="function">
    <text evidence="7">Single strand-specific metallo-endoribonuclease involved in late-stage 70S ribosome quality control and in maturation of the 3' terminus of the 16S rRNA.</text>
</comment>
<name>A0A1G2T237_9BACT</name>
<dbReference type="GO" id="GO:0008270">
    <property type="term" value="F:zinc ion binding"/>
    <property type="evidence" value="ECO:0007669"/>
    <property type="project" value="UniProtKB-UniRule"/>
</dbReference>
<evidence type="ECO:0000256" key="1">
    <source>
        <dbReference type="ARBA" id="ARBA00010875"/>
    </source>
</evidence>
<evidence type="ECO:0000313" key="9">
    <source>
        <dbReference type="Proteomes" id="UP000178612"/>
    </source>
</evidence>
<dbReference type="Proteomes" id="UP000178612">
    <property type="component" value="Unassembled WGS sequence"/>
</dbReference>
<evidence type="ECO:0000256" key="7">
    <source>
        <dbReference type="HAMAP-Rule" id="MF_00009"/>
    </source>
</evidence>
<dbReference type="SUPFAM" id="SSF55486">
    <property type="entry name" value="Metalloproteases ('zincins'), catalytic domain"/>
    <property type="match status" value="1"/>
</dbReference>
<dbReference type="InterPro" id="IPR002036">
    <property type="entry name" value="YbeY"/>
</dbReference>
<dbReference type="EC" id="3.1.-.-" evidence="7"/>
<comment type="cofactor">
    <cofactor evidence="7">
        <name>Zn(2+)</name>
        <dbReference type="ChEBI" id="CHEBI:29105"/>
    </cofactor>
    <text evidence="7">Binds 1 zinc ion.</text>
</comment>
<dbReference type="EMBL" id="MHVJ01000013">
    <property type="protein sequence ID" value="OHA91192.1"/>
    <property type="molecule type" value="Genomic_DNA"/>
</dbReference>
<dbReference type="AlphaFoldDB" id="A0A1G2T237"/>
<evidence type="ECO:0000256" key="3">
    <source>
        <dbReference type="ARBA" id="ARBA00022723"/>
    </source>
</evidence>
<feature type="binding site" evidence="7">
    <location>
        <position position="98"/>
    </location>
    <ligand>
        <name>Zn(2+)</name>
        <dbReference type="ChEBI" id="CHEBI:29105"/>
        <note>catalytic</note>
    </ligand>
</feature>
<keyword evidence="2 7" id="KW-0540">Nuclease</keyword>
<reference evidence="8 9" key="1">
    <citation type="journal article" date="2016" name="Nat. Commun.">
        <title>Thousands of microbial genomes shed light on interconnected biogeochemical processes in an aquifer system.</title>
        <authorList>
            <person name="Anantharaman K."/>
            <person name="Brown C.T."/>
            <person name="Hug L.A."/>
            <person name="Sharon I."/>
            <person name="Castelle C.J."/>
            <person name="Probst A.J."/>
            <person name="Thomas B.C."/>
            <person name="Singh A."/>
            <person name="Wilkins M.J."/>
            <person name="Karaoz U."/>
            <person name="Brodie E.L."/>
            <person name="Williams K.H."/>
            <person name="Hubbard S.S."/>
            <person name="Banfield J.F."/>
        </authorList>
    </citation>
    <scope>NUCLEOTIDE SEQUENCE [LARGE SCALE GENOMIC DNA]</scope>
</reference>
<dbReference type="GO" id="GO:0005737">
    <property type="term" value="C:cytoplasm"/>
    <property type="evidence" value="ECO:0007669"/>
    <property type="project" value="UniProtKB-SubCell"/>
</dbReference>
<evidence type="ECO:0000313" key="8">
    <source>
        <dbReference type="EMBL" id="OHA91192.1"/>
    </source>
</evidence>
<comment type="similarity">
    <text evidence="1 7">Belongs to the endoribonuclease YbeY family.</text>
</comment>
<dbReference type="Pfam" id="PF02130">
    <property type="entry name" value="YbeY"/>
    <property type="match status" value="1"/>
</dbReference>
<proteinExistence type="inferred from homology"/>
<accession>A0A1G2T237</accession>
<dbReference type="GO" id="GO:0004222">
    <property type="term" value="F:metalloendopeptidase activity"/>
    <property type="evidence" value="ECO:0007669"/>
    <property type="project" value="InterPro"/>
</dbReference>
<comment type="subcellular location">
    <subcellularLocation>
        <location evidence="7">Cytoplasm</location>
    </subcellularLocation>
</comment>
<sequence>MQFSISNKTRKKIPRATFEKIKDGILGKRYELSLVFCGNSLSRKLNLKFRGKDKPANILSFPLSKNSGEIFINLSKLGEFSPLHLFIHGLLHLKGMPHGARMNRVEKKWLVKSQSASI</sequence>
<evidence type="ECO:0000256" key="4">
    <source>
        <dbReference type="ARBA" id="ARBA00022759"/>
    </source>
</evidence>
<keyword evidence="6 7" id="KW-0862">Zinc</keyword>
<keyword evidence="7" id="KW-0963">Cytoplasm</keyword>
<gene>
    <name evidence="7" type="primary">ybeY</name>
    <name evidence="8" type="ORF">A2758_01825</name>
</gene>
<comment type="caution">
    <text evidence="8">The sequence shown here is derived from an EMBL/GenBank/DDBJ whole genome shotgun (WGS) entry which is preliminary data.</text>
</comment>
<evidence type="ECO:0000256" key="2">
    <source>
        <dbReference type="ARBA" id="ARBA00022722"/>
    </source>
</evidence>
<evidence type="ECO:0000256" key="5">
    <source>
        <dbReference type="ARBA" id="ARBA00022801"/>
    </source>
</evidence>
<feature type="binding site" evidence="7">
    <location>
        <position position="88"/>
    </location>
    <ligand>
        <name>Zn(2+)</name>
        <dbReference type="ChEBI" id="CHEBI:29105"/>
        <note>catalytic</note>
    </ligand>
</feature>
<dbReference type="InterPro" id="IPR023091">
    <property type="entry name" value="MetalPrtase_cat_dom_sf_prd"/>
</dbReference>
<dbReference type="HAMAP" id="MF_00009">
    <property type="entry name" value="Endoribonucl_YbeY"/>
    <property type="match status" value="1"/>
</dbReference>
<keyword evidence="4 7" id="KW-0255">Endonuclease</keyword>
<evidence type="ECO:0000256" key="6">
    <source>
        <dbReference type="ARBA" id="ARBA00022833"/>
    </source>
</evidence>
<keyword evidence="3 7" id="KW-0479">Metal-binding</keyword>
<dbReference type="GO" id="GO:0006364">
    <property type="term" value="P:rRNA processing"/>
    <property type="evidence" value="ECO:0007669"/>
    <property type="project" value="UniProtKB-UniRule"/>
</dbReference>
<feature type="binding site" evidence="7">
    <location>
        <position position="92"/>
    </location>
    <ligand>
        <name>Zn(2+)</name>
        <dbReference type="ChEBI" id="CHEBI:29105"/>
        <note>catalytic</note>
    </ligand>
</feature>
<organism evidence="8 9">
    <name type="scientific">Candidatus Zambryskibacteria bacterium RIFCSPHIGHO2_01_FULL_49_18</name>
    <dbReference type="NCBI Taxonomy" id="1802740"/>
    <lineage>
        <taxon>Bacteria</taxon>
        <taxon>Candidatus Zambryskiibacteriota</taxon>
    </lineage>
</organism>
<dbReference type="GO" id="GO:0004521">
    <property type="term" value="F:RNA endonuclease activity"/>
    <property type="evidence" value="ECO:0007669"/>
    <property type="project" value="UniProtKB-UniRule"/>
</dbReference>
<keyword evidence="7" id="KW-0698">rRNA processing</keyword>
<keyword evidence="7" id="KW-0690">Ribosome biogenesis</keyword>
<keyword evidence="5 7" id="KW-0378">Hydrolase</keyword>
<dbReference type="Gene3D" id="3.40.390.30">
    <property type="entry name" value="Metalloproteases ('zincins'), catalytic domain"/>
    <property type="match status" value="1"/>
</dbReference>
<protein>
    <recommendedName>
        <fullName evidence="7">Endoribonuclease YbeY</fullName>
        <ecNumber evidence="7">3.1.-.-</ecNumber>
    </recommendedName>
</protein>